<evidence type="ECO:0000313" key="4">
    <source>
        <dbReference type="Proteomes" id="UP001597343"/>
    </source>
</evidence>
<dbReference type="Gene3D" id="1.10.10.10">
    <property type="entry name" value="Winged helix-like DNA-binding domain superfamily/Winged helix DNA-binding domain"/>
    <property type="match status" value="1"/>
</dbReference>
<organism evidence="3 4">
    <name type="scientific">Tumebacillus lipolyticus</name>
    <dbReference type="NCBI Taxonomy" id="1280370"/>
    <lineage>
        <taxon>Bacteria</taxon>
        <taxon>Bacillati</taxon>
        <taxon>Bacillota</taxon>
        <taxon>Bacilli</taxon>
        <taxon>Bacillales</taxon>
        <taxon>Alicyclobacillaceae</taxon>
        <taxon>Tumebacillus</taxon>
    </lineage>
</organism>
<dbReference type="InterPro" id="IPR005149">
    <property type="entry name" value="Tscrpt_reg_PadR_N"/>
</dbReference>
<dbReference type="PANTHER" id="PTHR43252:SF4">
    <property type="entry name" value="TRANSCRIPTIONAL REGULATORY PROTEIN"/>
    <property type="match status" value="1"/>
</dbReference>
<evidence type="ECO:0000313" key="3">
    <source>
        <dbReference type="EMBL" id="MFD2170408.1"/>
    </source>
</evidence>
<dbReference type="RefSeq" id="WP_386046332.1">
    <property type="nucleotide sequence ID" value="NZ_JBHUIO010000005.1"/>
</dbReference>
<reference evidence="4" key="1">
    <citation type="journal article" date="2019" name="Int. J. Syst. Evol. Microbiol.">
        <title>The Global Catalogue of Microorganisms (GCM) 10K type strain sequencing project: providing services to taxonomists for standard genome sequencing and annotation.</title>
        <authorList>
            <consortium name="The Broad Institute Genomics Platform"/>
            <consortium name="The Broad Institute Genome Sequencing Center for Infectious Disease"/>
            <person name="Wu L."/>
            <person name="Ma J."/>
        </authorList>
    </citation>
    <scope>NUCLEOTIDE SEQUENCE [LARGE SCALE GENOMIC DNA]</scope>
    <source>
        <strain evidence="4">CGMCC 1.13574</strain>
    </source>
</reference>
<evidence type="ECO:0000259" key="1">
    <source>
        <dbReference type="Pfam" id="PF03551"/>
    </source>
</evidence>
<dbReference type="Pfam" id="PF03551">
    <property type="entry name" value="PadR"/>
    <property type="match status" value="1"/>
</dbReference>
<dbReference type="Proteomes" id="UP001597343">
    <property type="component" value="Unassembled WGS sequence"/>
</dbReference>
<protein>
    <submittedName>
        <fullName evidence="3">PadR family transcriptional regulator</fullName>
    </submittedName>
</protein>
<dbReference type="InterPro" id="IPR036388">
    <property type="entry name" value="WH-like_DNA-bd_sf"/>
</dbReference>
<dbReference type="InterPro" id="IPR036390">
    <property type="entry name" value="WH_DNA-bd_sf"/>
</dbReference>
<feature type="domain" description="Transcription regulator PadR C-terminal" evidence="2">
    <location>
        <begin position="89"/>
        <end position="178"/>
    </location>
</feature>
<accession>A0ABW4ZWM2</accession>
<feature type="domain" description="Transcription regulator PadR N-terminal" evidence="1">
    <location>
        <begin position="8"/>
        <end position="77"/>
    </location>
</feature>
<dbReference type="InterPro" id="IPR018309">
    <property type="entry name" value="Tscrpt_reg_PadR_C"/>
</dbReference>
<dbReference type="Pfam" id="PF10400">
    <property type="entry name" value="Vir_act_alpha_C"/>
    <property type="match status" value="1"/>
</dbReference>
<dbReference type="SUPFAM" id="SSF46785">
    <property type="entry name" value="Winged helix' DNA-binding domain"/>
    <property type="match status" value="1"/>
</dbReference>
<dbReference type="PANTHER" id="PTHR43252">
    <property type="entry name" value="TRANSCRIPTIONAL REGULATOR YQJI"/>
    <property type="match status" value="1"/>
</dbReference>
<keyword evidence="4" id="KW-1185">Reference proteome</keyword>
<comment type="caution">
    <text evidence="3">The sequence shown here is derived from an EMBL/GenBank/DDBJ whole genome shotgun (WGS) entry which is preliminary data.</text>
</comment>
<dbReference type="Gene3D" id="6.10.140.190">
    <property type="match status" value="1"/>
</dbReference>
<name>A0ABW4ZWM2_9BACL</name>
<dbReference type="EMBL" id="JBHUIO010000005">
    <property type="protein sequence ID" value="MFD2170408.1"/>
    <property type="molecule type" value="Genomic_DNA"/>
</dbReference>
<proteinExistence type="predicted"/>
<gene>
    <name evidence="3" type="ORF">ACFSOY_10385</name>
</gene>
<sequence>MNSLAYALLSVLTRESMSGYDLMLRIQPFWQAKHSQIYPLLSKMEQAGYVEHILVEQSDKPDKKVYSSTEAGLSALRDWLSQPSADLVTRDEMLIKVYASWLGDRAELRRHLEDRIVACQKRLRHLEGLRDKYSSDFQADAGAMDLLSPAFSSYILIRRSLQIVNSDLEWCHWVLELLMQQELASGTDMTSTT</sequence>
<evidence type="ECO:0000259" key="2">
    <source>
        <dbReference type="Pfam" id="PF10400"/>
    </source>
</evidence>